<name>A0AAJ0MRY1_9PEZI</name>
<feature type="region of interest" description="Disordered" evidence="1">
    <location>
        <begin position="98"/>
        <end position="136"/>
    </location>
</feature>
<evidence type="ECO:0000313" key="3">
    <source>
        <dbReference type="EMBL" id="KAK3492950.1"/>
    </source>
</evidence>
<evidence type="ECO:0000313" key="4">
    <source>
        <dbReference type="Proteomes" id="UP001285908"/>
    </source>
</evidence>
<protein>
    <recommendedName>
        <fullName evidence="5">Secreted protein</fullName>
    </recommendedName>
</protein>
<evidence type="ECO:0008006" key="5">
    <source>
        <dbReference type="Google" id="ProtNLM"/>
    </source>
</evidence>
<feature type="compositionally biased region" description="Low complexity" evidence="1">
    <location>
        <begin position="102"/>
        <end position="114"/>
    </location>
</feature>
<comment type="caution">
    <text evidence="3">The sequence shown here is derived from an EMBL/GenBank/DDBJ whole genome shotgun (WGS) entry which is preliminary data.</text>
</comment>
<feature type="compositionally biased region" description="Polar residues" evidence="1">
    <location>
        <begin position="62"/>
        <end position="72"/>
    </location>
</feature>
<organism evidence="3 4">
    <name type="scientific">Neurospora hispaniola</name>
    <dbReference type="NCBI Taxonomy" id="588809"/>
    <lineage>
        <taxon>Eukaryota</taxon>
        <taxon>Fungi</taxon>
        <taxon>Dikarya</taxon>
        <taxon>Ascomycota</taxon>
        <taxon>Pezizomycotina</taxon>
        <taxon>Sordariomycetes</taxon>
        <taxon>Sordariomycetidae</taxon>
        <taxon>Sordariales</taxon>
        <taxon>Sordariaceae</taxon>
        <taxon>Neurospora</taxon>
    </lineage>
</organism>
<accession>A0AAJ0MRY1</accession>
<dbReference type="Proteomes" id="UP001285908">
    <property type="component" value="Unassembled WGS sequence"/>
</dbReference>
<feature type="region of interest" description="Disordered" evidence="1">
    <location>
        <begin position="59"/>
        <end position="81"/>
    </location>
</feature>
<sequence>MPVVMAAIISASATIVVIATTTASTQVTDRFRRTEVTSVEAAVILIVAGSSSRHCVGWNSPHRCSTRSSTGSPRFHRPPSRDRAVMVPAVTPAPVPAPAPAVAPAASPASAAPAMAPPVSPASQTPSGSGGGNRKFTKAPIHGASFAWCSQCMTMGDHDACVPAEGKSCCIPRARSKNSSTCRRQPSAVWARYS</sequence>
<dbReference type="GeneID" id="87878813"/>
<feature type="chain" id="PRO_5042487981" description="Secreted protein" evidence="2">
    <location>
        <begin position="20"/>
        <end position="194"/>
    </location>
</feature>
<evidence type="ECO:0000256" key="2">
    <source>
        <dbReference type="SAM" id="SignalP"/>
    </source>
</evidence>
<reference evidence="3 4" key="1">
    <citation type="journal article" date="2023" name="Mol. Phylogenet. Evol.">
        <title>Genome-scale phylogeny and comparative genomics of the fungal order Sordariales.</title>
        <authorList>
            <person name="Hensen N."/>
            <person name="Bonometti L."/>
            <person name="Westerberg I."/>
            <person name="Brannstrom I.O."/>
            <person name="Guillou S."/>
            <person name="Cros-Aarteil S."/>
            <person name="Calhoun S."/>
            <person name="Haridas S."/>
            <person name="Kuo A."/>
            <person name="Mondo S."/>
            <person name="Pangilinan J."/>
            <person name="Riley R."/>
            <person name="LaButti K."/>
            <person name="Andreopoulos B."/>
            <person name="Lipzen A."/>
            <person name="Chen C."/>
            <person name="Yan M."/>
            <person name="Daum C."/>
            <person name="Ng V."/>
            <person name="Clum A."/>
            <person name="Steindorff A."/>
            <person name="Ohm R.A."/>
            <person name="Martin F."/>
            <person name="Silar P."/>
            <person name="Natvig D.O."/>
            <person name="Lalanne C."/>
            <person name="Gautier V."/>
            <person name="Ament-Velasquez S.L."/>
            <person name="Kruys A."/>
            <person name="Hutchinson M.I."/>
            <person name="Powell A.J."/>
            <person name="Barry K."/>
            <person name="Miller A.N."/>
            <person name="Grigoriev I.V."/>
            <person name="Debuchy R."/>
            <person name="Gladieux P."/>
            <person name="Hiltunen Thoren M."/>
            <person name="Johannesson H."/>
        </authorList>
    </citation>
    <scope>NUCLEOTIDE SEQUENCE [LARGE SCALE GENOMIC DNA]</scope>
    <source>
        <strain evidence="3 4">FGSC 10403</strain>
    </source>
</reference>
<dbReference type="EMBL" id="JAULSX010000004">
    <property type="protein sequence ID" value="KAK3492950.1"/>
    <property type="molecule type" value="Genomic_DNA"/>
</dbReference>
<feature type="signal peptide" evidence="2">
    <location>
        <begin position="1"/>
        <end position="19"/>
    </location>
</feature>
<proteinExistence type="predicted"/>
<dbReference type="AlphaFoldDB" id="A0AAJ0MRY1"/>
<evidence type="ECO:0000256" key="1">
    <source>
        <dbReference type="SAM" id="MobiDB-lite"/>
    </source>
</evidence>
<keyword evidence="2" id="KW-0732">Signal</keyword>
<keyword evidence="4" id="KW-1185">Reference proteome</keyword>
<dbReference type="RefSeq" id="XP_062693408.1">
    <property type="nucleotide sequence ID" value="XM_062841191.1"/>
</dbReference>
<gene>
    <name evidence="3" type="ORF">B0T23DRAFT_453912</name>
</gene>